<evidence type="ECO:0000313" key="1">
    <source>
        <dbReference type="EMBL" id="EKN09638.1"/>
    </source>
</evidence>
<sequence>MNNRPSFLKDVTIFSKYMNIKASHVKKHRTKWCKYKKELVHLQSFNTDCHRRTVSS</sequence>
<dbReference type="HOGENOM" id="CLU_3010122_0_0_10"/>
<reference evidence="1 2" key="1">
    <citation type="submission" date="2012-02" db="EMBL/GenBank/DDBJ databases">
        <title>The Genome Sequence of Parabacteroides goldsteinii CL02T12C30.</title>
        <authorList>
            <consortium name="The Broad Institute Genome Sequencing Platform"/>
            <person name="Earl A."/>
            <person name="Ward D."/>
            <person name="Feldgarden M."/>
            <person name="Gevers D."/>
            <person name="Zitomersky N.L."/>
            <person name="Coyne M.J."/>
            <person name="Comstock L.E."/>
            <person name="Young S.K."/>
            <person name="Zeng Q."/>
            <person name="Gargeya S."/>
            <person name="Fitzgerald M."/>
            <person name="Haas B."/>
            <person name="Abouelleil A."/>
            <person name="Alvarado L."/>
            <person name="Arachchi H.M."/>
            <person name="Berlin A."/>
            <person name="Chapman S.B."/>
            <person name="Gearin G."/>
            <person name="Goldberg J."/>
            <person name="Griggs A."/>
            <person name="Gujja S."/>
            <person name="Hansen M."/>
            <person name="Heiman D."/>
            <person name="Howarth C."/>
            <person name="Larimer J."/>
            <person name="Lui A."/>
            <person name="MacDonald P.J.P."/>
            <person name="McCowen C."/>
            <person name="Montmayeur A."/>
            <person name="Murphy C."/>
            <person name="Neiman D."/>
            <person name="Pearson M."/>
            <person name="Priest M."/>
            <person name="Roberts A."/>
            <person name="Saif S."/>
            <person name="Shea T."/>
            <person name="Sisk P."/>
            <person name="Stolte C."/>
            <person name="Sykes S."/>
            <person name="Wortman J."/>
            <person name="Nusbaum C."/>
            <person name="Birren B."/>
        </authorList>
    </citation>
    <scope>NUCLEOTIDE SEQUENCE [LARGE SCALE GENOMIC DNA]</scope>
    <source>
        <strain evidence="1 2">CL02T12C30</strain>
    </source>
</reference>
<accession>K6A1T0</accession>
<proteinExistence type="predicted"/>
<dbReference type="EMBL" id="AGZO01000030">
    <property type="protein sequence ID" value="EKN09638.1"/>
    <property type="molecule type" value="Genomic_DNA"/>
</dbReference>
<evidence type="ECO:0000313" key="2">
    <source>
        <dbReference type="Proteomes" id="UP000006330"/>
    </source>
</evidence>
<comment type="caution">
    <text evidence="1">The sequence shown here is derived from an EMBL/GenBank/DDBJ whole genome shotgun (WGS) entry which is preliminary data.</text>
</comment>
<gene>
    <name evidence="1" type="ORF">HMPREF1076_04242</name>
</gene>
<organism evidence="1 2">
    <name type="scientific">Parabacteroides goldsteinii CL02T12C30</name>
    <dbReference type="NCBI Taxonomy" id="999418"/>
    <lineage>
        <taxon>Bacteria</taxon>
        <taxon>Pseudomonadati</taxon>
        <taxon>Bacteroidota</taxon>
        <taxon>Bacteroidia</taxon>
        <taxon>Bacteroidales</taxon>
        <taxon>Tannerellaceae</taxon>
        <taxon>Parabacteroides</taxon>
    </lineage>
</organism>
<dbReference type="Proteomes" id="UP000006330">
    <property type="component" value="Unassembled WGS sequence"/>
</dbReference>
<protein>
    <submittedName>
        <fullName evidence="1">Uncharacterized protein</fullName>
    </submittedName>
</protein>
<name>K6A1T0_9BACT</name>
<dbReference type="AlphaFoldDB" id="K6A1T0"/>